<dbReference type="GO" id="GO:0004739">
    <property type="term" value="F:pyruvate dehydrogenase (acetyl-transferring) activity"/>
    <property type="evidence" value="ECO:0007669"/>
    <property type="project" value="UniProtKB-EC"/>
</dbReference>
<gene>
    <name evidence="8 10" type="primary">pdhA</name>
    <name evidence="10" type="ORF">ACFFUT_05325</name>
</gene>
<evidence type="ECO:0000313" key="10">
    <source>
        <dbReference type="EMBL" id="MFB9231205.1"/>
    </source>
</evidence>
<keyword evidence="5 8" id="KW-0560">Oxidoreductase</keyword>
<dbReference type="InterPro" id="IPR005475">
    <property type="entry name" value="Transketolase-like_Pyr-bd"/>
</dbReference>
<reference evidence="10 11" key="1">
    <citation type="submission" date="2024-09" db="EMBL/GenBank/DDBJ databases">
        <authorList>
            <person name="Sun Q."/>
            <person name="Mori K."/>
        </authorList>
    </citation>
    <scope>NUCLEOTIDE SEQUENCE [LARGE SCALE GENOMIC DNA]</scope>
    <source>
        <strain evidence="10 11">CECT 8726</strain>
    </source>
</reference>
<dbReference type="SUPFAM" id="SSF52518">
    <property type="entry name" value="Thiamin diphosphate-binding fold (THDP-binding)"/>
    <property type="match status" value="2"/>
</dbReference>
<evidence type="ECO:0000256" key="5">
    <source>
        <dbReference type="ARBA" id="ARBA00023002"/>
    </source>
</evidence>
<protein>
    <recommendedName>
        <fullName evidence="8">Pyruvate dehydrogenase E1 component subunit alpha</fullName>
        <ecNumber evidence="8">1.2.4.1</ecNumber>
    </recommendedName>
</protein>
<dbReference type="InterPro" id="IPR017597">
    <property type="entry name" value="Pyrv_DH_E1_asu_subgrp-y"/>
</dbReference>
<dbReference type="InterPro" id="IPR033248">
    <property type="entry name" value="Transketolase_C"/>
</dbReference>
<name>A0ABV5JCM2_9RHOB</name>
<dbReference type="Gene3D" id="3.40.50.920">
    <property type="match status" value="1"/>
</dbReference>
<dbReference type="Pfam" id="PF02780">
    <property type="entry name" value="Transketolase_C"/>
    <property type="match status" value="1"/>
</dbReference>
<feature type="domain" description="Transketolase-like pyrimidine-binding" evidence="9">
    <location>
        <begin position="344"/>
        <end position="519"/>
    </location>
</feature>
<proteinExistence type="predicted"/>
<dbReference type="EMBL" id="JBHMEA010000016">
    <property type="protein sequence ID" value="MFB9231205.1"/>
    <property type="molecule type" value="Genomic_DNA"/>
</dbReference>
<dbReference type="Gene3D" id="3.40.50.970">
    <property type="match status" value="2"/>
</dbReference>
<evidence type="ECO:0000256" key="6">
    <source>
        <dbReference type="ARBA" id="ARBA00023052"/>
    </source>
</evidence>
<dbReference type="NCBIfam" id="NF006667">
    <property type="entry name" value="PRK09212.1"/>
    <property type="match status" value="1"/>
</dbReference>
<comment type="subunit">
    <text evidence="3">Homodimer. Part of the 2-oxoglutarate dehydrogenase (OGDH) complex composed of E1 (2-oxoglutarate dehydrogenase), E2 (dihydrolipoamide succinyltransferase) and E3 (dihydrolipoamide dehydrogenase); the complex contains multiple copies of the three enzymatic components (E1, E2 and E3).</text>
</comment>
<dbReference type="InterPro" id="IPR009014">
    <property type="entry name" value="Transketo_C/PFOR_II"/>
</dbReference>
<dbReference type="NCBIfam" id="TIGR03182">
    <property type="entry name" value="PDH_E1_alph_y"/>
    <property type="match status" value="1"/>
</dbReference>
<comment type="function">
    <text evidence="2">E1 component of the 2-oxoglutarate dehydrogenase (OGDH) complex which catalyzes the decarboxylation of 2-oxoglutarate, the first step in the conversion of 2-oxoglutarate to succinyl-CoA and CO(2).</text>
</comment>
<dbReference type="PANTHER" id="PTHR43257:SF2">
    <property type="entry name" value="PYRUVATE DEHYDROGENASE E1 COMPONENT SUBUNIT BETA"/>
    <property type="match status" value="1"/>
</dbReference>
<evidence type="ECO:0000256" key="8">
    <source>
        <dbReference type="RuleBase" id="RU361139"/>
    </source>
</evidence>
<evidence type="ECO:0000256" key="2">
    <source>
        <dbReference type="ARBA" id="ARBA00003906"/>
    </source>
</evidence>
<dbReference type="EC" id="1.2.4.1" evidence="8"/>
<dbReference type="RefSeq" id="WP_213889049.1">
    <property type="nucleotide sequence ID" value="NZ_JAGFNU010000005.1"/>
</dbReference>
<dbReference type="InterPro" id="IPR001017">
    <property type="entry name" value="DH_E1"/>
</dbReference>
<keyword evidence="7 8" id="KW-0670">Pyruvate</keyword>
<dbReference type="CDD" id="cd02000">
    <property type="entry name" value="TPP_E1_PDC_ADC_BCADC"/>
    <property type="match status" value="1"/>
</dbReference>
<evidence type="ECO:0000256" key="4">
    <source>
        <dbReference type="ARBA" id="ARBA00011870"/>
    </source>
</evidence>
<dbReference type="InterPro" id="IPR029061">
    <property type="entry name" value="THDP-binding"/>
</dbReference>
<comment type="catalytic activity">
    <reaction evidence="8">
        <text>N(6)-[(R)-lipoyl]-L-lysyl-[protein] + pyruvate + H(+) = N(6)-[(R)-S(8)-acetyldihydrolipoyl]-L-lysyl-[protein] + CO2</text>
        <dbReference type="Rhea" id="RHEA:19189"/>
        <dbReference type="Rhea" id="RHEA-COMP:10474"/>
        <dbReference type="Rhea" id="RHEA-COMP:10478"/>
        <dbReference type="ChEBI" id="CHEBI:15361"/>
        <dbReference type="ChEBI" id="CHEBI:15378"/>
        <dbReference type="ChEBI" id="CHEBI:16526"/>
        <dbReference type="ChEBI" id="CHEBI:83099"/>
        <dbReference type="ChEBI" id="CHEBI:83111"/>
        <dbReference type="EC" id="1.2.4.1"/>
    </reaction>
</comment>
<evidence type="ECO:0000256" key="3">
    <source>
        <dbReference type="ARBA" id="ARBA00011301"/>
    </source>
</evidence>
<evidence type="ECO:0000259" key="9">
    <source>
        <dbReference type="SMART" id="SM00861"/>
    </source>
</evidence>
<dbReference type="CDD" id="cd07036">
    <property type="entry name" value="TPP_PYR_E1-PDHc-beta_like"/>
    <property type="match status" value="1"/>
</dbReference>
<dbReference type="PANTHER" id="PTHR43257">
    <property type="entry name" value="PYRUVATE DEHYDROGENASE E1 COMPONENT BETA SUBUNIT"/>
    <property type="match status" value="1"/>
</dbReference>
<dbReference type="Pfam" id="PF00676">
    <property type="entry name" value="E1_dh"/>
    <property type="match status" value="1"/>
</dbReference>
<comment type="function">
    <text evidence="8">The pyruvate dehydrogenase complex catalyzes the overall conversion of pyruvate to acetyl-CoA and CO(2).</text>
</comment>
<keyword evidence="11" id="KW-1185">Reference proteome</keyword>
<organism evidence="10 11">
    <name type="scientific">Pseudohalocynthiibacter aestuariivivens</name>
    <dbReference type="NCBI Taxonomy" id="1591409"/>
    <lineage>
        <taxon>Bacteria</taxon>
        <taxon>Pseudomonadati</taxon>
        <taxon>Pseudomonadota</taxon>
        <taxon>Alphaproteobacteria</taxon>
        <taxon>Rhodobacterales</taxon>
        <taxon>Paracoccaceae</taxon>
        <taxon>Pseudohalocynthiibacter</taxon>
    </lineage>
</organism>
<comment type="caution">
    <text evidence="10">The sequence shown here is derived from an EMBL/GenBank/DDBJ whole genome shotgun (WGS) entry which is preliminary data.</text>
</comment>
<dbReference type="Proteomes" id="UP001589683">
    <property type="component" value="Unassembled WGS sequence"/>
</dbReference>
<dbReference type="SUPFAM" id="SSF52922">
    <property type="entry name" value="TK C-terminal domain-like"/>
    <property type="match status" value="1"/>
</dbReference>
<comment type="subunit">
    <text evidence="4 8">Heterodimer of an alpha and a beta chain.</text>
</comment>
<dbReference type="SMART" id="SM00861">
    <property type="entry name" value="Transket_pyr"/>
    <property type="match status" value="1"/>
</dbReference>
<dbReference type="Pfam" id="PF02779">
    <property type="entry name" value="Transket_pyr"/>
    <property type="match status" value="1"/>
</dbReference>
<accession>A0ABV5JCM2</accession>
<evidence type="ECO:0000313" key="11">
    <source>
        <dbReference type="Proteomes" id="UP001589683"/>
    </source>
</evidence>
<evidence type="ECO:0000256" key="7">
    <source>
        <dbReference type="ARBA" id="ARBA00023317"/>
    </source>
</evidence>
<evidence type="ECO:0000256" key="1">
    <source>
        <dbReference type="ARBA" id="ARBA00001964"/>
    </source>
</evidence>
<sequence>MTVTDVKPRLDHAHVRGLLKGMIRIRRFEDKCAELYTQQKIRGFLHLYDGEEAIAAGIIPLLETKDRVVATYREHGHALARGVSMAEILAEMYGKSEGCAGGRGGSMHLFNRDTNFCGGNAIVGGGLPLAVGLGLADKMQESGAVTACFFGEGAVAEGEFHESMNLAALWKLPVLFVCENNGYAMGTALGRSEATTDISAKARSYDVTVEAVDGMDVVAVEVAARRALKSILETGEPYFLECRTYRFRAHSMFDAQLYRPKEEVAEWRAKGPIVRFQGWLEQNGLIKAEEVKTIEAEIDAEIEEAVNFAEAGTDEPLSSLTKYVMAEERPAPPVGVVPDETAETTYRDAVKAGIVDAMTRDDRVFLMGEDVGEYGGCYAVSKGLLDQFGPERIRDTPLSESGFTGAGIGAAIAGMRPIVELMTVNFSLLALDQILNTAATLRHMSNNQFGVPVVIRMATGAGKQLAAQHSHSLEGWYAHIPGLRVLAPATLEDARGMLWTALEDPDPVLIFENVMLYNRTGQLAANAGPVDIDRAMVRREGTDITLITYGGSLFKTLDAAEELAKGGIAAEVVDLRSLRPLDMKTIFASVAKTHRALVVDEGWKTGSLAAEIGMRLAEEAFFDLDAPLARVCSEEVPIPYAEHLERAAIPQSEKIVTAVKALIRITP</sequence>
<keyword evidence="6 8" id="KW-0786">Thiamine pyrophosphate</keyword>
<comment type="cofactor">
    <cofactor evidence="1 8">
        <name>thiamine diphosphate</name>
        <dbReference type="ChEBI" id="CHEBI:58937"/>
    </cofactor>
</comment>